<feature type="transmembrane region" description="Helical" evidence="1">
    <location>
        <begin position="17"/>
        <end position="35"/>
    </location>
</feature>
<dbReference type="RefSeq" id="WP_126465151.1">
    <property type="nucleotide sequence ID" value="NZ_FLYE01000023.1"/>
</dbReference>
<feature type="transmembrane region" description="Helical" evidence="1">
    <location>
        <begin position="47"/>
        <end position="65"/>
    </location>
</feature>
<feature type="transmembrane region" description="Helical" evidence="1">
    <location>
        <begin position="85"/>
        <end position="103"/>
    </location>
</feature>
<protein>
    <submittedName>
        <fullName evidence="2">Uncharacterized protein</fullName>
    </submittedName>
</protein>
<evidence type="ECO:0000256" key="1">
    <source>
        <dbReference type="SAM" id="Phobius"/>
    </source>
</evidence>
<dbReference type="STRING" id="1867952.MTBPR1_30107"/>
<keyword evidence="3" id="KW-1185">Reference proteome</keyword>
<gene>
    <name evidence="2" type="ORF">MTBPR1_30107</name>
</gene>
<organism evidence="2 3">
    <name type="scientific">Candidatus Terasakiella magnetica</name>
    <dbReference type="NCBI Taxonomy" id="1867952"/>
    <lineage>
        <taxon>Bacteria</taxon>
        <taxon>Pseudomonadati</taxon>
        <taxon>Pseudomonadota</taxon>
        <taxon>Alphaproteobacteria</taxon>
        <taxon>Rhodospirillales</taxon>
        <taxon>Terasakiellaceae</taxon>
        <taxon>Terasakiella</taxon>
    </lineage>
</organism>
<evidence type="ECO:0000313" key="2">
    <source>
        <dbReference type="EMBL" id="SCA56737.1"/>
    </source>
</evidence>
<dbReference type="Proteomes" id="UP000231658">
    <property type="component" value="Unassembled WGS sequence"/>
</dbReference>
<proteinExistence type="predicted"/>
<keyword evidence="1" id="KW-0812">Transmembrane</keyword>
<evidence type="ECO:0000313" key="3">
    <source>
        <dbReference type="Proteomes" id="UP000231658"/>
    </source>
</evidence>
<accession>A0A1C3RHH6</accession>
<reference evidence="2 3" key="1">
    <citation type="submission" date="2016-07" db="EMBL/GenBank/DDBJ databases">
        <authorList>
            <person name="Lefevre C.T."/>
        </authorList>
    </citation>
    <scope>NUCLEOTIDE SEQUENCE [LARGE SCALE GENOMIC DNA]</scope>
    <source>
        <strain evidence="2">PR1</strain>
    </source>
</reference>
<sequence>MSYSFLHPPARQAYKNYAALKFVMFWVFVFWLYGSLKVQPALQADKWASVSVSAALSFGIVFLTYAAAKSWLHPDRIDGPGGLGWIYSILATLVSVSDVFFVYERMEALSVNGLISTSVTTSPLFNYAVSGVLLVVNLAISVAMAAAYYRAGLHDEAIQLDLMDGQHAYEHRQEFLSLLKDKCRIFFKNQRTKWNDGRSQVEHVSQIKGDRRTSEAAQSAAKAALASAEAERISLKADEISIENELHRQANARRKASFGRTSGPVIDGDYVDVTTRDNVVPFSRIPSED</sequence>
<dbReference type="EMBL" id="FLYE01000023">
    <property type="protein sequence ID" value="SCA56737.1"/>
    <property type="molecule type" value="Genomic_DNA"/>
</dbReference>
<name>A0A1C3RHH6_9PROT</name>
<dbReference type="AlphaFoldDB" id="A0A1C3RHH6"/>
<feature type="transmembrane region" description="Helical" evidence="1">
    <location>
        <begin position="124"/>
        <end position="149"/>
    </location>
</feature>
<keyword evidence="1" id="KW-1133">Transmembrane helix</keyword>
<keyword evidence="1" id="KW-0472">Membrane</keyword>